<dbReference type="Pfam" id="PF10551">
    <property type="entry name" value="MULE"/>
    <property type="match status" value="1"/>
</dbReference>
<accession>A0A2I0W932</accession>
<reference evidence="4 5" key="2">
    <citation type="journal article" date="2017" name="Nature">
        <title>The Apostasia genome and the evolution of orchids.</title>
        <authorList>
            <person name="Zhang G.Q."/>
            <person name="Liu K.W."/>
            <person name="Li Z."/>
            <person name="Lohaus R."/>
            <person name="Hsiao Y.Y."/>
            <person name="Niu S.C."/>
            <person name="Wang J.Y."/>
            <person name="Lin Y.C."/>
            <person name="Xu Q."/>
            <person name="Chen L.J."/>
            <person name="Yoshida K."/>
            <person name="Fujiwara S."/>
            <person name="Wang Z.W."/>
            <person name="Zhang Y.Q."/>
            <person name="Mitsuda N."/>
            <person name="Wang M."/>
            <person name="Liu G.H."/>
            <person name="Pecoraro L."/>
            <person name="Huang H.X."/>
            <person name="Xiao X.J."/>
            <person name="Lin M."/>
            <person name="Wu X.Y."/>
            <person name="Wu W.L."/>
            <person name="Chen Y.Y."/>
            <person name="Chang S.B."/>
            <person name="Sakamoto S."/>
            <person name="Ohme-Takagi M."/>
            <person name="Yagi M."/>
            <person name="Zeng S.J."/>
            <person name="Shen C.Y."/>
            <person name="Yeh C.M."/>
            <person name="Luo Y.B."/>
            <person name="Tsai W.C."/>
            <person name="Van de Peer Y."/>
            <person name="Liu Z.J."/>
        </authorList>
    </citation>
    <scope>NUCLEOTIDE SEQUENCE [LARGE SCALE GENOMIC DNA]</scope>
    <source>
        <tissue evidence="4">The whole plant</tissue>
    </source>
</reference>
<proteinExistence type="predicted"/>
<dbReference type="PROSITE" id="PS50966">
    <property type="entry name" value="ZF_SWIM"/>
    <property type="match status" value="1"/>
</dbReference>
<gene>
    <name evidence="4" type="primary">FRS6</name>
    <name evidence="4" type="ORF">MA16_Dca006756</name>
</gene>
<feature type="region of interest" description="Disordered" evidence="2">
    <location>
        <begin position="214"/>
        <end position="238"/>
    </location>
</feature>
<dbReference type="PANTHER" id="PTHR31973:SF195">
    <property type="entry name" value="MUDR FAMILY TRANSPOSASE"/>
    <property type="match status" value="1"/>
</dbReference>
<dbReference type="PANTHER" id="PTHR31973">
    <property type="entry name" value="POLYPROTEIN, PUTATIVE-RELATED"/>
    <property type="match status" value="1"/>
</dbReference>
<dbReference type="EMBL" id="KZ502843">
    <property type="protein sequence ID" value="PKU72163.1"/>
    <property type="molecule type" value="Genomic_DNA"/>
</dbReference>
<feature type="domain" description="SWIM-type" evidence="3">
    <location>
        <begin position="701"/>
        <end position="740"/>
    </location>
</feature>
<feature type="compositionally biased region" description="Basic and acidic residues" evidence="2">
    <location>
        <begin position="215"/>
        <end position="227"/>
    </location>
</feature>
<feature type="compositionally biased region" description="Acidic residues" evidence="2">
    <location>
        <begin position="228"/>
        <end position="238"/>
    </location>
</feature>
<dbReference type="Pfam" id="PF04434">
    <property type="entry name" value="SWIM"/>
    <property type="match status" value="1"/>
</dbReference>
<dbReference type="OrthoDB" id="660475at2759"/>
<evidence type="ECO:0000313" key="5">
    <source>
        <dbReference type="Proteomes" id="UP000233837"/>
    </source>
</evidence>
<dbReference type="Pfam" id="PF03108">
    <property type="entry name" value="DBD_Tnp_Mut"/>
    <property type="match status" value="1"/>
</dbReference>
<evidence type="ECO:0000256" key="2">
    <source>
        <dbReference type="SAM" id="MobiDB-lite"/>
    </source>
</evidence>
<name>A0A2I0W932_9ASPA</name>
<keyword evidence="5" id="KW-1185">Reference proteome</keyword>
<dbReference type="InterPro" id="IPR004332">
    <property type="entry name" value="Transposase_MuDR"/>
</dbReference>
<dbReference type="GO" id="GO:0008270">
    <property type="term" value="F:zinc ion binding"/>
    <property type="evidence" value="ECO:0007669"/>
    <property type="project" value="UniProtKB-KW"/>
</dbReference>
<dbReference type="AlphaFoldDB" id="A0A2I0W932"/>
<sequence>MTEEVVPVMCYHGGRIVMHGRKPEYNGGSMEGILINKSTLYPDLLKKMNELTATDPKKFKLIMKCRFPTSGSDYVALEVKDEMTTKMMFGLYPRVYSLELFLDCFRINESAELEERIVREPMEMRAEGGDSLSSSMHGTNKDTVTSNSNHLLDNASQPRIPTCDIPGRTTRSKTRCLTKLGATGPICGLKFPFAEAIAKDGNHTTDPIEVENMEVDSKDNGSDWKISDEEDAEDEDEDDLVSDSIIRYTCRGFEDDPASGDRLLHEGKMFKDKEALKQSLQEYSIRRHVEYEVLRSTKKIFNVRCTQKGCPWQVRSRLAKRLQRFKIKYYGGDHTCSISTSVGDHKQCDTKFISKCILPLMKRKSTVTPAEIIVWMENEYNIKISYSKAWLGLNKALKKIHGSWDDSYTMLQEYLNAIQEANPGTVIQLLTNEKGEVREFHRLFWSFNACIEGFRHLRPLITIDSAELHGKYSGSLLVATGVDGNDSLFPLAFAVAESETEETWTWFLGCIRSSVTDRDDITIISDRGRGLVEAVKAAYPSRLSSHRYCMRQLSCSLRKEFKDETLVNLFWEAAKKTEACEYDETMKILGDRNPSARAWLEKVVAENWSFAHDGGKRLGIMTTNIVETCDSLLKGVRGLPIKVLVGKTLSRLSKIFSKRHEEGSRMLGMMTCSVESQLNEIVNLAVQHMVEPYSATIFKVYRVNHRVHTVNTEGYSCTCNRFLISCIPCAHIVAVCMSLQISYYNLCAEYFTSNGYRETYKVKLNGVGEETGCLSVEGGTPITPPAMARKRGRPASVRINKGLPPATYRCSKCKQDGHNFRTCKSQPVSEIQIENRSCSQNGIDERVTDSREKLQSRPF</sequence>
<dbReference type="InterPro" id="IPR018289">
    <property type="entry name" value="MULE_transposase_dom"/>
</dbReference>
<evidence type="ECO:0000259" key="3">
    <source>
        <dbReference type="PROSITE" id="PS50966"/>
    </source>
</evidence>
<dbReference type="InterPro" id="IPR007527">
    <property type="entry name" value="Znf_SWIM"/>
</dbReference>
<protein>
    <submittedName>
        <fullName evidence="4">Protein FAR1-RELATED SEQUENCE 6</fullName>
    </submittedName>
</protein>
<keyword evidence="1" id="KW-0862">Zinc</keyword>
<keyword evidence="1" id="KW-0479">Metal-binding</keyword>
<keyword evidence="1" id="KW-0863">Zinc-finger</keyword>
<dbReference type="Proteomes" id="UP000233837">
    <property type="component" value="Unassembled WGS sequence"/>
</dbReference>
<reference evidence="4 5" key="1">
    <citation type="journal article" date="2016" name="Sci. Rep.">
        <title>The Dendrobium catenatum Lindl. genome sequence provides insights into polysaccharide synthase, floral development and adaptive evolution.</title>
        <authorList>
            <person name="Zhang G.Q."/>
            <person name="Xu Q."/>
            <person name="Bian C."/>
            <person name="Tsai W.C."/>
            <person name="Yeh C.M."/>
            <person name="Liu K.W."/>
            <person name="Yoshida K."/>
            <person name="Zhang L.S."/>
            <person name="Chang S.B."/>
            <person name="Chen F."/>
            <person name="Shi Y."/>
            <person name="Su Y.Y."/>
            <person name="Zhang Y.Q."/>
            <person name="Chen L.J."/>
            <person name="Yin Y."/>
            <person name="Lin M."/>
            <person name="Huang H."/>
            <person name="Deng H."/>
            <person name="Wang Z.W."/>
            <person name="Zhu S.L."/>
            <person name="Zhao X."/>
            <person name="Deng C."/>
            <person name="Niu S.C."/>
            <person name="Huang J."/>
            <person name="Wang M."/>
            <person name="Liu G.H."/>
            <person name="Yang H.J."/>
            <person name="Xiao X.J."/>
            <person name="Hsiao Y.Y."/>
            <person name="Wu W.L."/>
            <person name="Chen Y.Y."/>
            <person name="Mitsuda N."/>
            <person name="Ohme-Takagi M."/>
            <person name="Luo Y.B."/>
            <person name="Van de Peer Y."/>
            <person name="Liu Z.J."/>
        </authorList>
    </citation>
    <scope>NUCLEOTIDE SEQUENCE [LARGE SCALE GENOMIC DNA]</scope>
    <source>
        <tissue evidence="4">The whole plant</tissue>
    </source>
</reference>
<evidence type="ECO:0000313" key="4">
    <source>
        <dbReference type="EMBL" id="PKU72163.1"/>
    </source>
</evidence>
<organism evidence="4 5">
    <name type="scientific">Dendrobium catenatum</name>
    <dbReference type="NCBI Taxonomy" id="906689"/>
    <lineage>
        <taxon>Eukaryota</taxon>
        <taxon>Viridiplantae</taxon>
        <taxon>Streptophyta</taxon>
        <taxon>Embryophyta</taxon>
        <taxon>Tracheophyta</taxon>
        <taxon>Spermatophyta</taxon>
        <taxon>Magnoliopsida</taxon>
        <taxon>Liliopsida</taxon>
        <taxon>Asparagales</taxon>
        <taxon>Orchidaceae</taxon>
        <taxon>Epidendroideae</taxon>
        <taxon>Malaxideae</taxon>
        <taxon>Dendrobiinae</taxon>
        <taxon>Dendrobium</taxon>
    </lineage>
</organism>
<evidence type="ECO:0000256" key="1">
    <source>
        <dbReference type="PROSITE-ProRule" id="PRU00325"/>
    </source>
</evidence>